<evidence type="ECO:0000256" key="3">
    <source>
        <dbReference type="ARBA" id="ARBA00022475"/>
    </source>
</evidence>
<dbReference type="InterPro" id="IPR003004">
    <property type="entry name" value="GspF/PilC"/>
</dbReference>
<keyword evidence="4" id="KW-0997">Cell inner membrane</keyword>
<feature type="domain" description="Type II secretion system protein GspF" evidence="9">
    <location>
        <begin position="70"/>
        <end position="192"/>
    </location>
</feature>
<evidence type="ECO:0000256" key="4">
    <source>
        <dbReference type="ARBA" id="ARBA00022519"/>
    </source>
</evidence>
<keyword evidence="7 8" id="KW-0472">Membrane</keyword>
<comment type="subcellular location">
    <subcellularLocation>
        <location evidence="1">Cell inner membrane</location>
        <topology evidence="1">Multi-pass membrane protein</topology>
    </subcellularLocation>
</comment>
<dbReference type="EMBL" id="MHWT01000026">
    <property type="protein sequence ID" value="OHB11895.1"/>
    <property type="molecule type" value="Genomic_DNA"/>
</dbReference>
<evidence type="ECO:0000313" key="11">
    <source>
        <dbReference type="Proteomes" id="UP000176558"/>
    </source>
</evidence>
<dbReference type="InterPro" id="IPR018076">
    <property type="entry name" value="T2SS_GspF_dom"/>
</dbReference>
<protein>
    <recommendedName>
        <fullName evidence="9">Type II secretion system protein GspF domain-containing protein</fullName>
    </recommendedName>
</protein>
<evidence type="ECO:0000313" key="10">
    <source>
        <dbReference type="EMBL" id="OHB11895.1"/>
    </source>
</evidence>
<evidence type="ECO:0000256" key="8">
    <source>
        <dbReference type="SAM" id="Phobius"/>
    </source>
</evidence>
<dbReference type="InterPro" id="IPR042094">
    <property type="entry name" value="T2SS_GspF_sf"/>
</dbReference>
<dbReference type="GO" id="GO:0005886">
    <property type="term" value="C:plasma membrane"/>
    <property type="evidence" value="ECO:0007669"/>
    <property type="project" value="UniProtKB-SubCell"/>
</dbReference>
<evidence type="ECO:0000259" key="9">
    <source>
        <dbReference type="Pfam" id="PF00482"/>
    </source>
</evidence>
<dbReference type="PRINTS" id="PR00812">
    <property type="entry name" value="BCTERIALGSPF"/>
</dbReference>
<accession>A0A1G2UR71</accession>
<organism evidence="10 11">
    <name type="scientific">Candidatus Zambryskibacteria bacterium RIFCSPLOWO2_12_FULL_39_23</name>
    <dbReference type="NCBI Taxonomy" id="1802776"/>
    <lineage>
        <taxon>Bacteria</taxon>
        <taxon>Candidatus Zambryskiibacteriota</taxon>
    </lineage>
</organism>
<keyword evidence="3" id="KW-1003">Cell membrane</keyword>
<dbReference type="PANTHER" id="PTHR30012:SF0">
    <property type="entry name" value="TYPE II SECRETION SYSTEM PROTEIN F-RELATED"/>
    <property type="match status" value="1"/>
</dbReference>
<dbReference type="AlphaFoldDB" id="A0A1G2UR71"/>
<evidence type="ECO:0000256" key="7">
    <source>
        <dbReference type="ARBA" id="ARBA00023136"/>
    </source>
</evidence>
<evidence type="ECO:0000256" key="2">
    <source>
        <dbReference type="ARBA" id="ARBA00005745"/>
    </source>
</evidence>
<keyword evidence="5 8" id="KW-0812">Transmembrane</keyword>
<comment type="similarity">
    <text evidence="2">Belongs to the GSP F family.</text>
</comment>
<dbReference type="Pfam" id="PF00482">
    <property type="entry name" value="T2SSF"/>
    <property type="match status" value="2"/>
</dbReference>
<evidence type="ECO:0000256" key="6">
    <source>
        <dbReference type="ARBA" id="ARBA00022989"/>
    </source>
</evidence>
<keyword evidence="6 8" id="KW-1133">Transmembrane helix</keyword>
<evidence type="ECO:0000256" key="1">
    <source>
        <dbReference type="ARBA" id="ARBA00004429"/>
    </source>
</evidence>
<comment type="caution">
    <text evidence="10">The sequence shown here is derived from an EMBL/GenBank/DDBJ whole genome shotgun (WGS) entry which is preliminary data.</text>
</comment>
<dbReference type="Proteomes" id="UP000176558">
    <property type="component" value="Unassembled WGS sequence"/>
</dbReference>
<proteinExistence type="inferred from homology"/>
<feature type="transmembrane region" description="Helical" evidence="8">
    <location>
        <begin position="376"/>
        <end position="397"/>
    </location>
</feature>
<reference evidence="10 11" key="1">
    <citation type="journal article" date="2016" name="Nat. Commun.">
        <title>Thousands of microbial genomes shed light on interconnected biogeochemical processes in an aquifer system.</title>
        <authorList>
            <person name="Anantharaman K."/>
            <person name="Brown C.T."/>
            <person name="Hug L.A."/>
            <person name="Sharon I."/>
            <person name="Castelle C.J."/>
            <person name="Probst A.J."/>
            <person name="Thomas B.C."/>
            <person name="Singh A."/>
            <person name="Wilkins M.J."/>
            <person name="Karaoz U."/>
            <person name="Brodie E.L."/>
            <person name="Williams K.H."/>
            <person name="Hubbard S.S."/>
            <person name="Banfield J.F."/>
        </authorList>
    </citation>
    <scope>NUCLEOTIDE SEQUENCE [LARGE SCALE GENOMIC DNA]</scope>
</reference>
<dbReference type="FunFam" id="1.20.81.30:FF:000001">
    <property type="entry name" value="Type II secretion system protein F"/>
    <property type="match status" value="2"/>
</dbReference>
<name>A0A1G2UR71_9BACT</name>
<feature type="transmembrane region" description="Helical" evidence="8">
    <location>
        <begin position="211"/>
        <end position="239"/>
    </location>
</feature>
<evidence type="ECO:0000256" key="5">
    <source>
        <dbReference type="ARBA" id="ARBA00022692"/>
    </source>
</evidence>
<feature type="transmembrane region" description="Helical" evidence="8">
    <location>
        <begin position="168"/>
        <end position="191"/>
    </location>
</feature>
<gene>
    <name evidence="10" type="ORF">A3G99_01055</name>
</gene>
<dbReference type="PANTHER" id="PTHR30012">
    <property type="entry name" value="GENERAL SECRETION PATHWAY PROTEIN"/>
    <property type="match status" value="1"/>
</dbReference>
<sequence length="403" mass="44146">MLFHYKILNKEGKTVKGTTEAKDKFALYHALKQDGSTVIYAEEVKEKEGFSIDQFMPFVGGIKMHDKIIFAKNLSKMIDAGLPVTRGLSILERQSKGQLKKVLTGLIDSLSKGNTLSDSMKNYPAVFSTLFISMVRAGEESGNLSSALQNVGQQMEKSYQLNKKIKGALMYPTIIISLMIVIGVLMMVYMVPTLTETFVGLGIKLPLSTRVIIAISNFLKSYFALVMVGALISALLIFFGFRTARGKRLADTIILHTPVISEIVKQINSARTARTLSSLLSSGVDIVVAMGVTRDVLQNSYYKAVLEKTQNTIQKGEQISVVFSENSKLYPLFVAEMVSVGEETGKIGEMLLSVATFYEDEVDQKTKDLSSIIEPVLMILIGVAVGVFALSMLGPTYSLADAL</sequence>
<dbReference type="Gene3D" id="1.20.81.30">
    <property type="entry name" value="Type II secretion system (T2SS), domain F"/>
    <property type="match status" value="2"/>
</dbReference>
<feature type="domain" description="Type II secretion system protein GspF" evidence="9">
    <location>
        <begin position="273"/>
        <end position="395"/>
    </location>
</feature>